<feature type="compositionally biased region" description="Polar residues" evidence="1">
    <location>
        <begin position="1"/>
        <end position="19"/>
    </location>
</feature>
<accession>A0ABD3VB96</accession>
<comment type="caution">
    <text evidence="2">The sequence shown here is derived from an EMBL/GenBank/DDBJ whole genome shotgun (WGS) entry which is preliminary data.</text>
</comment>
<evidence type="ECO:0000256" key="1">
    <source>
        <dbReference type="SAM" id="MobiDB-lite"/>
    </source>
</evidence>
<dbReference type="EMBL" id="JBJQND010000012">
    <property type="protein sequence ID" value="KAL3858861.1"/>
    <property type="molecule type" value="Genomic_DNA"/>
</dbReference>
<evidence type="ECO:0000313" key="3">
    <source>
        <dbReference type="Proteomes" id="UP001634394"/>
    </source>
</evidence>
<evidence type="ECO:0000313" key="2">
    <source>
        <dbReference type="EMBL" id="KAL3858861.1"/>
    </source>
</evidence>
<dbReference type="AlphaFoldDB" id="A0ABD3VB96"/>
<dbReference type="Proteomes" id="UP001634394">
    <property type="component" value="Unassembled WGS sequence"/>
</dbReference>
<organism evidence="2 3">
    <name type="scientific">Sinanodonta woodiana</name>
    <name type="common">Chinese pond mussel</name>
    <name type="synonym">Anodonta woodiana</name>
    <dbReference type="NCBI Taxonomy" id="1069815"/>
    <lineage>
        <taxon>Eukaryota</taxon>
        <taxon>Metazoa</taxon>
        <taxon>Spiralia</taxon>
        <taxon>Lophotrochozoa</taxon>
        <taxon>Mollusca</taxon>
        <taxon>Bivalvia</taxon>
        <taxon>Autobranchia</taxon>
        <taxon>Heteroconchia</taxon>
        <taxon>Palaeoheterodonta</taxon>
        <taxon>Unionida</taxon>
        <taxon>Unionoidea</taxon>
        <taxon>Unionidae</taxon>
        <taxon>Unioninae</taxon>
        <taxon>Sinanodonta</taxon>
    </lineage>
</organism>
<sequence length="154" mass="17231">MATQTTAMKTSSSHSTANTARKVPNQDCMVHGDKRHVCQFIVNKLTHKNLLKGSSRVKFCNDICACNEQHDPSQLFQGDDVNIYVDAAKNAINIWEGKPNTINKVLAELDKDKNRCAAILRFVYYFKKACDGDFKSSSSSIIYRKVLKANAAKK</sequence>
<feature type="region of interest" description="Disordered" evidence="1">
    <location>
        <begin position="1"/>
        <end position="22"/>
    </location>
</feature>
<name>A0ABD3VB96_SINWO</name>
<keyword evidence="3" id="KW-1185">Reference proteome</keyword>
<reference evidence="2 3" key="1">
    <citation type="submission" date="2024-11" db="EMBL/GenBank/DDBJ databases">
        <title>Chromosome-level genome assembly of the freshwater bivalve Anodonta woodiana.</title>
        <authorList>
            <person name="Chen X."/>
        </authorList>
    </citation>
    <scope>NUCLEOTIDE SEQUENCE [LARGE SCALE GENOMIC DNA]</scope>
    <source>
        <strain evidence="2">MN2024</strain>
        <tissue evidence="2">Gills</tissue>
    </source>
</reference>
<protein>
    <submittedName>
        <fullName evidence="2">Uncharacterized protein</fullName>
    </submittedName>
</protein>
<gene>
    <name evidence="2" type="ORF">ACJMK2_009110</name>
</gene>
<proteinExistence type="predicted"/>